<protein>
    <submittedName>
        <fullName evidence="1">Uncharacterized protein</fullName>
    </submittedName>
</protein>
<keyword evidence="2" id="KW-1185">Reference proteome</keyword>
<dbReference type="AlphaFoldDB" id="A0A3D9IUQ2"/>
<name>A0A3D9IUQ2_9BACL</name>
<proteinExistence type="predicted"/>
<dbReference type="EMBL" id="QRDZ01000019">
    <property type="protein sequence ID" value="RED65498.1"/>
    <property type="molecule type" value="Genomic_DNA"/>
</dbReference>
<comment type="caution">
    <text evidence="1">The sequence shown here is derived from an EMBL/GenBank/DDBJ whole genome shotgun (WGS) entry which is preliminary data.</text>
</comment>
<gene>
    <name evidence="1" type="ORF">DFP98_119138</name>
</gene>
<dbReference type="Proteomes" id="UP000256977">
    <property type="component" value="Unassembled WGS sequence"/>
</dbReference>
<evidence type="ECO:0000313" key="1">
    <source>
        <dbReference type="EMBL" id="RED65498.1"/>
    </source>
</evidence>
<accession>A0A3D9IUQ2</accession>
<evidence type="ECO:0000313" key="2">
    <source>
        <dbReference type="Proteomes" id="UP000256977"/>
    </source>
</evidence>
<sequence length="39" mass="4714">MVLMVAEVDDAAALEQNKRYKREKELISFGHRRRDIRIR</sequence>
<reference evidence="1 2" key="1">
    <citation type="submission" date="2018-07" db="EMBL/GenBank/DDBJ databases">
        <title>Genomic Encyclopedia of Type Strains, Phase III (KMG-III): the genomes of soil and plant-associated and newly described type strains.</title>
        <authorList>
            <person name="Whitman W."/>
        </authorList>
    </citation>
    <scope>NUCLEOTIDE SEQUENCE [LARGE SCALE GENOMIC DNA]</scope>
    <source>
        <strain evidence="1 2">CECT 7287</strain>
    </source>
</reference>
<organism evidence="1 2">
    <name type="scientific">Cohnella phaseoli</name>
    <dbReference type="NCBI Taxonomy" id="456490"/>
    <lineage>
        <taxon>Bacteria</taxon>
        <taxon>Bacillati</taxon>
        <taxon>Bacillota</taxon>
        <taxon>Bacilli</taxon>
        <taxon>Bacillales</taxon>
        <taxon>Paenibacillaceae</taxon>
        <taxon>Cohnella</taxon>
    </lineage>
</organism>